<evidence type="ECO:0000313" key="1">
    <source>
        <dbReference type="EMBL" id="GFY70151.1"/>
    </source>
</evidence>
<dbReference type="AlphaFoldDB" id="A0A8X6YC66"/>
<proteinExistence type="predicted"/>
<dbReference type="EMBL" id="BMAV01018043">
    <property type="protein sequence ID" value="GFY70151.1"/>
    <property type="molecule type" value="Genomic_DNA"/>
</dbReference>
<gene>
    <name evidence="1" type="ORF">TNIN_224721</name>
</gene>
<accession>A0A8X6YC66</accession>
<dbReference type="Proteomes" id="UP000886998">
    <property type="component" value="Unassembled WGS sequence"/>
</dbReference>
<sequence>MTRRSERMKSYVHRGTDRMTPGRSMVVWLVHVVILGHGPEGIIRGKGFPDASFREKLFPLNTDAPPTGGMRACNKRHGYRVRKLAKKARVNP</sequence>
<protein>
    <submittedName>
        <fullName evidence="1">Uncharacterized protein</fullName>
    </submittedName>
</protein>
<evidence type="ECO:0000313" key="2">
    <source>
        <dbReference type="Proteomes" id="UP000886998"/>
    </source>
</evidence>
<reference evidence="1" key="1">
    <citation type="submission" date="2020-08" db="EMBL/GenBank/DDBJ databases">
        <title>Multicomponent nature underlies the extraordinary mechanical properties of spider dragline silk.</title>
        <authorList>
            <person name="Kono N."/>
            <person name="Nakamura H."/>
            <person name="Mori M."/>
            <person name="Yoshida Y."/>
            <person name="Ohtoshi R."/>
            <person name="Malay A.D."/>
            <person name="Moran D.A.P."/>
            <person name="Tomita M."/>
            <person name="Numata K."/>
            <person name="Arakawa K."/>
        </authorList>
    </citation>
    <scope>NUCLEOTIDE SEQUENCE</scope>
</reference>
<name>A0A8X6YC66_9ARAC</name>
<organism evidence="1 2">
    <name type="scientific">Trichonephila inaurata madagascariensis</name>
    <dbReference type="NCBI Taxonomy" id="2747483"/>
    <lineage>
        <taxon>Eukaryota</taxon>
        <taxon>Metazoa</taxon>
        <taxon>Ecdysozoa</taxon>
        <taxon>Arthropoda</taxon>
        <taxon>Chelicerata</taxon>
        <taxon>Arachnida</taxon>
        <taxon>Araneae</taxon>
        <taxon>Araneomorphae</taxon>
        <taxon>Entelegynae</taxon>
        <taxon>Araneoidea</taxon>
        <taxon>Nephilidae</taxon>
        <taxon>Trichonephila</taxon>
        <taxon>Trichonephila inaurata</taxon>
    </lineage>
</organism>
<keyword evidence="2" id="KW-1185">Reference proteome</keyword>
<comment type="caution">
    <text evidence="1">The sequence shown here is derived from an EMBL/GenBank/DDBJ whole genome shotgun (WGS) entry which is preliminary data.</text>
</comment>